<dbReference type="InterPro" id="IPR008255">
    <property type="entry name" value="Pyr_nucl-diS_OxRdtase_2_AS"/>
</dbReference>
<evidence type="ECO:0000313" key="10">
    <source>
        <dbReference type="EMBL" id="MEQ2359208.1"/>
    </source>
</evidence>
<dbReference type="Proteomes" id="UP001446032">
    <property type="component" value="Unassembled WGS sequence"/>
</dbReference>
<proteinExistence type="inferred from homology"/>
<dbReference type="InterPro" id="IPR036188">
    <property type="entry name" value="FAD/NAD-bd_sf"/>
</dbReference>
<evidence type="ECO:0000256" key="3">
    <source>
        <dbReference type="ARBA" id="ARBA00022827"/>
    </source>
</evidence>
<dbReference type="PANTHER" id="PTHR48105">
    <property type="entry name" value="THIOREDOXIN REDUCTASE 1-RELATED-RELATED"/>
    <property type="match status" value="1"/>
</dbReference>
<gene>
    <name evidence="10" type="primary">trxB</name>
    <name evidence="10" type="ORF">WMO75_12905</name>
</gene>
<comment type="subunit">
    <text evidence="7">Homodimer.</text>
</comment>
<dbReference type="RefSeq" id="WP_303223720.1">
    <property type="nucleotide sequence ID" value="NZ_JBBMEI010000043.1"/>
</dbReference>
<dbReference type="InterPro" id="IPR005982">
    <property type="entry name" value="Thioredox_Rdtase"/>
</dbReference>
<dbReference type="PRINTS" id="PR00469">
    <property type="entry name" value="PNDRDTASEII"/>
</dbReference>
<accession>A0ABV1ANV7</accession>
<evidence type="ECO:0000256" key="5">
    <source>
        <dbReference type="ARBA" id="ARBA00023157"/>
    </source>
</evidence>
<comment type="caution">
    <text evidence="10">The sequence shown here is derived from an EMBL/GenBank/DDBJ whole genome shotgun (WGS) entry which is preliminary data.</text>
</comment>
<evidence type="ECO:0000256" key="1">
    <source>
        <dbReference type="ARBA" id="ARBA00009333"/>
    </source>
</evidence>
<reference evidence="10 11" key="1">
    <citation type="submission" date="2024-03" db="EMBL/GenBank/DDBJ databases">
        <title>Human intestinal bacterial collection.</title>
        <authorList>
            <person name="Pauvert C."/>
            <person name="Hitch T.C.A."/>
            <person name="Clavel T."/>
        </authorList>
    </citation>
    <scope>NUCLEOTIDE SEQUENCE [LARGE SCALE GENOMIC DNA]</scope>
    <source>
        <strain evidence="10 11">CLA-AA-H95</strain>
    </source>
</reference>
<comment type="catalytic activity">
    <reaction evidence="7">
        <text>[thioredoxin]-dithiol + NADP(+) = [thioredoxin]-disulfide + NADPH + H(+)</text>
        <dbReference type="Rhea" id="RHEA:20345"/>
        <dbReference type="Rhea" id="RHEA-COMP:10698"/>
        <dbReference type="Rhea" id="RHEA-COMP:10700"/>
        <dbReference type="ChEBI" id="CHEBI:15378"/>
        <dbReference type="ChEBI" id="CHEBI:29950"/>
        <dbReference type="ChEBI" id="CHEBI:50058"/>
        <dbReference type="ChEBI" id="CHEBI:57783"/>
        <dbReference type="ChEBI" id="CHEBI:58349"/>
        <dbReference type="EC" id="1.8.1.9"/>
    </reaction>
</comment>
<keyword evidence="2 7" id="KW-0285">Flavoprotein</keyword>
<feature type="domain" description="FAD/NAD(P)-binding" evidence="9">
    <location>
        <begin position="5"/>
        <end position="292"/>
    </location>
</feature>
<dbReference type="NCBIfam" id="TIGR01292">
    <property type="entry name" value="TRX_reduct"/>
    <property type="match status" value="1"/>
</dbReference>
<protein>
    <recommendedName>
        <fullName evidence="7">Thioredoxin reductase</fullName>
        <ecNumber evidence="7">1.8.1.9</ecNumber>
    </recommendedName>
</protein>
<dbReference type="PRINTS" id="PR00368">
    <property type="entry name" value="FADPNR"/>
</dbReference>
<evidence type="ECO:0000256" key="2">
    <source>
        <dbReference type="ARBA" id="ARBA00022630"/>
    </source>
</evidence>
<comment type="cofactor">
    <cofactor evidence="8">
        <name>FAD</name>
        <dbReference type="ChEBI" id="CHEBI:57692"/>
    </cofactor>
    <text evidence="8">Binds 1 FAD per subunit.</text>
</comment>
<evidence type="ECO:0000313" key="11">
    <source>
        <dbReference type="Proteomes" id="UP001446032"/>
    </source>
</evidence>
<evidence type="ECO:0000259" key="9">
    <source>
        <dbReference type="Pfam" id="PF07992"/>
    </source>
</evidence>
<dbReference type="Pfam" id="PF07992">
    <property type="entry name" value="Pyr_redox_2"/>
    <property type="match status" value="1"/>
</dbReference>
<dbReference type="InterPro" id="IPR023753">
    <property type="entry name" value="FAD/NAD-binding_dom"/>
</dbReference>
<sequence length="306" mass="32899">MEEIYDLAILGAGPAGICAAIYATRGKLNTLWLEKKFVQGGQIVDTYEVDNYPGLPGITGLDLGETMVNHAEKLGIKPKRELVLSIEEENGLKVIRTKKNRYMAKAVILACGAAHRQLGIPGEEELSGMGVSYCATCDGAFFQDGTVAVVGGGNVAVEDAILLSRTCKKVYLVHRRDELRADKVLQDKLFKCANVEMVWDSVPTVIEGTDKVEDIKVHNVKTDEGKTIAVDGVFIAVGILPNTEKFKGLVDLDESGYIIAGEDGVTSTPGIFAAGDIRTKNLRQVVTAVADGANAVASVQRYLIEK</sequence>
<comment type="similarity">
    <text evidence="1 7">Belongs to the class-II pyridine nucleotide-disulfide oxidoreductase family.</text>
</comment>
<organism evidence="10 11">
    <name type="scientific">Blautia intestinihominis</name>
    <dbReference type="NCBI Taxonomy" id="3133152"/>
    <lineage>
        <taxon>Bacteria</taxon>
        <taxon>Bacillati</taxon>
        <taxon>Bacillota</taxon>
        <taxon>Clostridia</taxon>
        <taxon>Lachnospirales</taxon>
        <taxon>Lachnospiraceae</taxon>
        <taxon>Blautia</taxon>
    </lineage>
</organism>
<dbReference type="Gene3D" id="3.50.50.60">
    <property type="entry name" value="FAD/NAD(P)-binding domain"/>
    <property type="match status" value="2"/>
</dbReference>
<keyword evidence="4 7" id="KW-0560">Oxidoreductase</keyword>
<keyword evidence="5" id="KW-1015">Disulfide bond</keyword>
<dbReference type="GO" id="GO:0004791">
    <property type="term" value="F:thioredoxin-disulfide reductase (NADPH) activity"/>
    <property type="evidence" value="ECO:0007669"/>
    <property type="project" value="UniProtKB-EC"/>
</dbReference>
<name>A0ABV1ANV7_9FIRM</name>
<dbReference type="PROSITE" id="PS00573">
    <property type="entry name" value="PYRIDINE_REDOX_2"/>
    <property type="match status" value="1"/>
</dbReference>
<evidence type="ECO:0000256" key="4">
    <source>
        <dbReference type="ARBA" id="ARBA00023002"/>
    </source>
</evidence>
<dbReference type="EMBL" id="JBBMEI010000043">
    <property type="protein sequence ID" value="MEQ2359208.1"/>
    <property type="molecule type" value="Genomic_DNA"/>
</dbReference>
<keyword evidence="6 7" id="KW-0676">Redox-active center</keyword>
<evidence type="ECO:0000256" key="8">
    <source>
        <dbReference type="RuleBase" id="RU003881"/>
    </source>
</evidence>
<keyword evidence="3 7" id="KW-0274">FAD</keyword>
<keyword evidence="8" id="KW-0521">NADP</keyword>
<dbReference type="SUPFAM" id="SSF51905">
    <property type="entry name" value="FAD/NAD(P)-binding domain"/>
    <property type="match status" value="1"/>
</dbReference>
<dbReference type="InterPro" id="IPR050097">
    <property type="entry name" value="Ferredoxin-NADP_redctase_2"/>
</dbReference>
<keyword evidence="11" id="KW-1185">Reference proteome</keyword>
<evidence type="ECO:0000256" key="6">
    <source>
        <dbReference type="ARBA" id="ARBA00023284"/>
    </source>
</evidence>
<evidence type="ECO:0000256" key="7">
    <source>
        <dbReference type="RuleBase" id="RU003880"/>
    </source>
</evidence>
<dbReference type="EC" id="1.8.1.9" evidence="7"/>